<feature type="domain" description="Response regulatory" evidence="2">
    <location>
        <begin position="2"/>
        <end position="116"/>
    </location>
</feature>
<keyword evidence="1" id="KW-0597">Phosphoprotein</keyword>
<dbReference type="PANTHER" id="PTHR37299">
    <property type="entry name" value="TRANSCRIPTIONAL REGULATOR-RELATED"/>
    <property type="match status" value="1"/>
</dbReference>
<dbReference type="InterPro" id="IPR007492">
    <property type="entry name" value="LytTR_DNA-bd_dom"/>
</dbReference>
<evidence type="ECO:0000313" key="5">
    <source>
        <dbReference type="Proteomes" id="UP000095255"/>
    </source>
</evidence>
<dbReference type="EMBL" id="MJAT01000022">
    <property type="protein sequence ID" value="OEH85524.1"/>
    <property type="molecule type" value="Genomic_DNA"/>
</dbReference>
<dbReference type="STRING" id="1390249.BHU72_04420"/>
<dbReference type="SUPFAM" id="SSF52172">
    <property type="entry name" value="CheY-like"/>
    <property type="match status" value="1"/>
</dbReference>
<sequence length="238" mass="27658">MSAVIAEDCNESRDILKQFLEMDSDLDIIGEANNGEELLELLFNRRPMVAFVDIDMPKMTGFDAVAMASKISPQLQVILITGHKDYAIKAFEINATDFLVKPIERSRLLVSLQRIKENAKKARISEVQEKKDKIILKSEKSIFMIPYQDIICIERIGRKSEVWTKERKIDTVENFTELMSNLPNRFFQTHRSFIVNLDYLYKITKSGDTNIGYLKHIDKTIHISKNKIMELQKYHENI</sequence>
<dbReference type="PROSITE" id="PS50110">
    <property type="entry name" value="RESPONSE_REGULATORY"/>
    <property type="match status" value="1"/>
</dbReference>
<dbReference type="PANTHER" id="PTHR37299:SF1">
    <property type="entry name" value="STAGE 0 SPORULATION PROTEIN A HOMOLOG"/>
    <property type="match status" value="1"/>
</dbReference>
<feature type="modified residue" description="4-aspartylphosphate" evidence="1">
    <location>
        <position position="53"/>
    </location>
</feature>
<evidence type="ECO:0000259" key="3">
    <source>
        <dbReference type="PROSITE" id="PS50930"/>
    </source>
</evidence>
<dbReference type="PROSITE" id="PS50930">
    <property type="entry name" value="HTH_LYTTR"/>
    <property type="match status" value="1"/>
</dbReference>
<name>A0A1E5L630_9FIRM</name>
<evidence type="ECO:0000256" key="1">
    <source>
        <dbReference type="PROSITE-ProRule" id="PRU00169"/>
    </source>
</evidence>
<dbReference type="Proteomes" id="UP000095255">
    <property type="component" value="Unassembled WGS sequence"/>
</dbReference>
<dbReference type="InterPro" id="IPR011006">
    <property type="entry name" value="CheY-like_superfamily"/>
</dbReference>
<dbReference type="Pfam" id="PF00072">
    <property type="entry name" value="Response_reg"/>
    <property type="match status" value="1"/>
</dbReference>
<dbReference type="Pfam" id="PF04397">
    <property type="entry name" value="LytTR"/>
    <property type="match status" value="1"/>
</dbReference>
<dbReference type="Gene3D" id="2.40.50.1020">
    <property type="entry name" value="LytTr DNA-binding domain"/>
    <property type="match status" value="1"/>
</dbReference>
<dbReference type="GO" id="GO:0003677">
    <property type="term" value="F:DNA binding"/>
    <property type="evidence" value="ECO:0007669"/>
    <property type="project" value="InterPro"/>
</dbReference>
<evidence type="ECO:0000259" key="2">
    <source>
        <dbReference type="PROSITE" id="PS50110"/>
    </source>
</evidence>
<protein>
    <recommendedName>
        <fullName evidence="6">DNA-binding response regulator</fullName>
    </recommendedName>
</protein>
<gene>
    <name evidence="4" type="ORF">BHU72_04420</name>
</gene>
<dbReference type="SMART" id="SM00850">
    <property type="entry name" value="LytTR"/>
    <property type="match status" value="1"/>
</dbReference>
<dbReference type="Gene3D" id="3.40.50.2300">
    <property type="match status" value="1"/>
</dbReference>
<dbReference type="SMART" id="SM00448">
    <property type="entry name" value="REC"/>
    <property type="match status" value="1"/>
</dbReference>
<organism evidence="4 5">
    <name type="scientific">Desulfuribacillus stibiiarsenatis</name>
    <dbReference type="NCBI Taxonomy" id="1390249"/>
    <lineage>
        <taxon>Bacteria</taxon>
        <taxon>Bacillati</taxon>
        <taxon>Bacillota</taxon>
        <taxon>Desulfuribacillia</taxon>
        <taxon>Desulfuribacillales</taxon>
        <taxon>Desulfuribacillaceae</taxon>
        <taxon>Desulfuribacillus</taxon>
    </lineage>
</organism>
<comment type="caution">
    <text evidence="4">The sequence shown here is derived from an EMBL/GenBank/DDBJ whole genome shotgun (WGS) entry which is preliminary data.</text>
</comment>
<dbReference type="AlphaFoldDB" id="A0A1E5L630"/>
<dbReference type="InterPro" id="IPR046947">
    <property type="entry name" value="LytR-like"/>
</dbReference>
<evidence type="ECO:0000313" key="4">
    <source>
        <dbReference type="EMBL" id="OEH85524.1"/>
    </source>
</evidence>
<evidence type="ECO:0008006" key="6">
    <source>
        <dbReference type="Google" id="ProtNLM"/>
    </source>
</evidence>
<accession>A0A1E5L630</accession>
<dbReference type="InterPro" id="IPR001789">
    <property type="entry name" value="Sig_transdc_resp-reg_receiver"/>
</dbReference>
<dbReference type="GO" id="GO:0000156">
    <property type="term" value="F:phosphorelay response regulator activity"/>
    <property type="evidence" value="ECO:0007669"/>
    <property type="project" value="InterPro"/>
</dbReference>
<keyword evidence="5" id="KW-1185">Reference proteome</keyword>
<feature type="domain" description="HTH LytTR-type" evidence="3">
    <location>
        <begin position="134"/>
        <end position="237"/>
    </location>
</feature>
<reference evidence="4 5" key="1">
    <citation type="submission" date="2016-09" db="EMBL/GenBank/DDBJ databases">
        <title>Desulfuribacillus arsenicus sp. nov., an obligately anaerobic, dissimilatory arsenic- and antimonate-reducing bacterium isolated from anoxic sediments.</title>
        <authorList>
            <person name="Abin C.A."/>
            <person name="Hollibaugh J.T."/>
        </authorList>
    </citation>
    <scope>NUCLEOTIDE SEQUENCE [LARGE SCALE GENOMIC DNA]</scope>
    <source>
        <strain evidence="4 5">MLFW-2</strain>
    </source>
</reference>
<proteinExistence type="predicted"/>